<dbReference type="Pfam" id="PF00891">
    <property type="entry name" value="Methyltransf_2"/>
    <property type="match status" value="1"/>
</dbReference>
<feature type="domain" description="O-methyltransferase C-terminal" evidence="5">
    <location>
        <begin position="240"/>
        <end position="434"/>
    </location>
</feature>
<evidence type="ECO:0000256" key="3">
    <source>
        <dbReference type="ARBA" id="ARBA00022691"/>
    </source>
</evidence>
<evidence type="ECO:0000256" key="4">
    <source>
        <dbReference type="SAM" id="SignalP"/>
    </source>
</evidence>
<feature type="signal peptide" evidence="4">
    <location>
        <begin position="1"/>
        <end position="27"/>
    </location>
</feature>
<dbReference type="Gene3D" id="1.10.10.10">
    <property type="entry name" value="Winged helix-like DNA-binding domain superfamily/Winged helix DNA-binding domain"/>
    <property type="match status" value="1"/>
</dbReference>
<dbReference type="PANTHER" id="PTHR43712">
    <property type="entry name" value="PUTATIVE (AFU_ORTHOLOGUE AFUA_4G14580)-RELATED"/>
    <property type="match status" value="1"/>
</dbReference>
<protein>
    <submittedName>
        <fullName evidence="6">6-hydroxytryprostatin B O-methyltransferase</fullName>
    </submittedName>
</protein>
<feature type="chain" id="PRO_5013835005" evidence="4">
    <location>
        <begin position="28"/>
        <end position="460"/>
    </location>
</feature>
<dbReference type="InterPro" id="IPR029063">
    <property type="entry name" value="SAM-dependent_MTases_sf"/>
</dbReference>
<evidence type="ECO:0000259" key="5">
    <source>
        <dbReference type="Pfam" id="PF00891"/>
    </source>
</evidence>
<dbReference type="Gene3D" id="3.40.50.150">
    <property type="entry name" value="Vaccinia Virus protein VP39"/>
    <property type="match status" value="1"/>
</dbReference>
<evidence type="ECO:0000313" key="7">
    <source>
        <dbReference type="Proteomes" id="UP000230605"/>
    </source>
</evidence>
<dbReference type="SUPFAM" id="SSF53335">
    <property type="entry name" value="S-adenosyl-L-methionine-dependent methyltransferases"/>
    <property type="match status" value="1"/>
</dbReference>
<dbReference type="PANTHER" id="PTHR43712:SF12">
    <property type="entry name" value="STERIGMATOCYSTIN 8-O-METHYLTRANSFERASE"/>
    <property type="match status" value="1"/>
</dbReference>
<dbReference type="EMBL" id="LKMD01000101">
    <property type="protein sequence ID" value="PIB00078.1"/>
    <property type="molecule type" value="Genomic_DNA"/>
</dbReference>
<evidence type="ECO:0000256" key="2">
    <source>
        <dbReference type="ARBA" id="ARBA00022679"/>
    </source>
</evidence>
<dbReference type="InterPro" id="IPR036390">
    <property type="entry name" value="WH_DNA-bd_sf"/>
</dbReference>
<evidence type="ECO:0000313" key="6">
    <source>
        <dbReference type="EMBL" id="PIB00078.1"/>
    </source>
</evidence>
<reference evidence="6 7" key="1">
    <citation type="submission" date="2015-10" db="EMBL/GenBank/DDBJ databases">
        <title>The cercosporin biosynthetic gene cluster was horizontally transferred to several fungal lineages and shown to be expanded in Cercospora beticola based on microsynteny with recipient genomes.</title>
        <authorList>
            <person name="De Jonge R."/>
            <person name="Ebert M.K."/>
            <person name="Suttle J.C."/>
            <person name="Jurick Ii W.M."/>
            <person name="Secor G.A."/>
            <person name="Thomma B.P."/>
            <person name="Van De Peer Y."/>
            <person name="Bolton M.D."/>
        </authorList>
    </citation>
    <scope>NUCLEOTIDE SEQUENCE [LARGE SCALE GENOMIC DNA]</scope>
    <source>
        <strain evidence="6 7">09-40</strain>
    </source>
</reference>
<dbReference type="OrthoDB" id="3631985at2759"/>
<dbReference type="SUPFAM" id="SSF46785">
    <property type="entry name" value="Winged helix' DNA-binding domain"/>
    <property type="match status" value="1"/>
</dbReference>
<dbReference type="AlphaFoldDB" id="A0A2G5I5I4"/>
<accession>A0A2G5I5I4</accession>
<dbReference type="InterPro" id="IPR001077">
    <property type="entry name" value="COMT_C"/>
</dbReference>
<dbReference type="GO" id="GO:0008171">
    <property type="term" value="F:O-methyltransferase activity"/>
    <property type="evidence" value="ECO:0007669"/>
    <property type="project" value="InterPro"/>
</dbReference>
<keyword evidence="2 6" id="KW-0808">Transferase</keyword>
<evidence type="ECO:0000256" key="1">
    <source>
        <dbReference type="ARBA" id="ARBA00022603"/>
    </source>
</evidence>
<comment type="caution">
    <text evidence="6">The sequence shown here is derived from an EMBL/GenBank/DDBJ whole genome shotgun (WGS) entry which is preliminary data.</text>
</comment>
<dbReference type="CDD" id="cd02440">
    <property type="entry name" value="AdoMet_MTases"/>
    <property type="match status" value="1"/>
</dbReference>
<keyword evidence="4" id="KW-0732">Signal</keyword>
<dbReference type="InterPro" id="IPR016461">
    <property type="entry name" value="COMT-like"/>
</dbReference>
<dbReference type="GO" id="GO:0032259">
    <property type="term" value="P:methylation"/>
    <property type="evidence" value="ECO:0007669"/>
    <property type="project" value="UniProtKB-KW"/>
</dbReference>
<gene>
    <name evidence="6" type="ORF">CB0940_02940</name>
</gene>
<name>A0A2G5I5I4_CERBT</name>
<dbReference type="PROSITE" id="PS51683">
    <property type="entry name" value="SAM_OMT_II"/>
    <property type="match status" value="1"/>
</dbReference>
<proteinExistence type="predicted"/>
<dbReference type="Proteomes" id="UP000230605">
    <property type="component" value="Chromosome 3"/>
</dbReference>
<organism evidence="6 7">
    <name type="scientific">Cercospora beticola</name>
    <name type="common">Sugarbeet leaf spot fungus</name>
    <dbReference type="NCBI Taxonomy" id="122368"/>
    <lineage>
        <taxon>Eukaryota</taxon>
        <taxon>Fungi</taxon>
        <taxon>Dikarya</taxon>
        <taxon>Ascomycota</taxon>
        <taxon>Pezizomycotina</taxon>
        <taxon>Dothideomycetes</taxon>
        <taxon>Dothideomycetidae</taxon>
        <taxon>Mycosphaerellales</taxon>
        <taxon>Mycosphaerellaceae</taxon>
        <taxon>Cercospora</taxon>
    </lineage>
</organism>
<keyword evidence="1 6" id="KW-0489">Methyltransferase</keyword>
<sequence>MKRGRQKLALVQCWYISVVAVVRLATCQNTALIDSHLNTMSTSKAAGSAVALSKAIAENTALIETYRKENGLPPLDLETDTTNAAYPPQIEQVRQRIVRDTQQLQELVSGPGDLWQVAGMPESIYLGLIRVVNEFRIPDMVPLDSTVSYETLSEKTSIRVGVLRQILRAAITFGMFKEPKPGHIAHSAITKRWAGSEGIQAWITMLEAVTLGATNLSAALRNNPDMDSPATAPYMLALATGDSGYYEYLNRNPEKAKVFSKVMSNFQAGEGYDPKHVVNNFDWAALKGGHLVDLGGSMGEIAFALKKKFPNLQITVQDLPSTIQAAREQPDLHGVNFMEHDIFDPQPISGADVYLFRWILHNWPDAFAVRILRALIPGLKPGAKVLVVDEIMPEIGTAPPQVEKNQRILDITMLDTFNAKVRELEDWKELFAAADPRFAIVGVKDPQDSRLGFIEVQWQG</sequence>
<keyword evidence="3" id="KW-0949">S-adenosyl-L-methionine</keyword>
<dbReference type="InterPro" id="IPR036388">
    <property type="entry name" value="WH-like_DNA-bd_sf"/>
</dbReference>